<name>A0ABN6RXC2_9BACT</name>
<gene>
    <name evidence="7" type="ORF">JCM14722_23020</name>
</gene>
<dbReference type="Gene3D" id="1.20.1090.10">
    <property type="entry name" value="Dehydroquinate synthase-like - alpha domain"/>
    <property type="match status" value="1"/>
</dbReference>
<evidence type="ECO:0000256" key="1">
    <source>
        <dbReference type="ARBA" id="ARBA00001962"/>
    </source>
</evidence>
<dbReference type="CDD" id="cd08183">
    <property type="entry name" value="Fe-ADH-like"/>
    <property type="match status" value="1"/>
</dbReference>
<evidence type="ECO:0000259" key="5">
    <source>
        <dbReference type="Pfam" id="PF00465"/>
    </source>
</evidence>
<organism evidence="7 8">
    <name type="scientific">Pseudodesulfovibrio portus</name>
    <dbReference type="NCBI Taxonomy" id="231439"/>
    <lineage>
        <taxon>Bacteria</taxon>
        <taxon>Pseudomonadati</taxon>
        <taxon>Thermodesulfobacteriota</taxon>
        <taxon>Desulfovibrionia</taxon>
        <taxon>Desulfovibrionales</taxon>
        <taxon>Desulfovibrionaceae</taxon>
    </lineage>
</organism>
<keyword evidence="3" id="KW-0560">Oxidoreductase</keyword>
<reference evidence="7" key="1">
    <citation type="submission" date="2022-08" db="EMBL/GenBank/DDBJ databases">
        <title>Genome Sequence of the sulphate-reducing bacterium, Pseudodesulfovibrio portus JCM14722.</title>
        <authorList>
            <person name="Kondo R."/>
            <person name="Kataoka T."/>
        </authorList>
    </citation>
    <scope>NUCLEOTIDE SEQUENCE</scope>
    <source>
        <strain evidence="7">JCM 14722</strain>
    </source>
</reference>
<evidence type="ECO:0000256" key="3">
    <source>
        <dbReference type="ARBA" id="ARBA00023002"/>
    </source>
</evidence>
<dbReference type="InterPro" id="IPR056798">
    <property type="entry name" value="ADH_Fe_C"/>
</dbReference>
<protein>
    <submittedName>
        <fullName evidence="7">Alcohol dehydrogenase</fullName>
    </submittedName>
</protein>
<dbReference type="InterPro" id="IPR018211">
    <property type="entry name" value="ADH_Fe_CS"/>
</dbReference>
<dbReference type="InterPro" id="IPR001670">
    <property type="entry name" value="ADH_Fe/GldA"/>
</dbReference>
<evidence type="ECO:0000313" key="8">
    <source>
        <dbReference type="Proteomes" id="UP001061361"/>
    </source>
</evidence>
<dbReference type="Pfam" id="PF00465">
    <property type="entry name" value="Fe-ADH"/>
    <property type="match status" value="1"/>
</dbReference>
<feature type="domain" description="Alcohol dehydrogenase iron-type/glycerol dehydrogenase GldA" evidence="5">
    <location>
        <begin position="9"/>
        <end position="175"/>
    </location>
</feature>
<feature type="domain" description="Fe-containing alcohol dehydrogenase-like C-terminal" evidence="6">
    <location>
        <begin position="186"/>
        <end position="383"/>
    </location>
</feature>
<proteinExistence type="inferred from homology"/>
<dbReference type="PROSITE" id="PS00913">
    <property type="entry name" value="ADH_IRON_1"/>
    <property type="match status" value="1"/>
</dbReference>
<accession>A0ABN6RXC2</accession>
<evidence type="ECO:0000259" key="6">
    <source>
        <dbReference type="Pfam" id="PF25137"/>
    </source>
</evidence>
<sequence>MQFDFATASRIIFREGAARDIPALAAGMGRRPCLVTGSNPARMQWLADALAAATAPPLVIPTTGEPDTDAVQEAAGQAREHGCDVVIGAGGGSVMDAAKIIAALMTNTGDIFDYLEVVGKGLPLTAGPVPLITIPTTAGTGSEVTANGVVLSKAHGVKVSLRSTDMIADIAVVDPELTLSLPPGVTAATGMDALTQLIEAFVSTHSNPMTDALCREGMAKAARSLHKACKEGRDIGARTDMALASLFSGIALANAKLGAVHGFAAPLGGQFHIPHGTVCAALLPHVMEVNLRALDSRAQDNRALDAYDEIARIITRSNRSTAMDCIGWIKGLCADLDIPGLSRFGLSESDFPDLARKAAEASSMKGNPVVLTDEELLEILARAL</sequence>
<evidence type="ECO:0000256" key="4">
    <source>
        <dbReference type="ARBA" id="ARBA00023027"/>
    </source>
</evidence>
<dbReference type="Gene3D" id="3.40.50.1970">
    <property type="match status" value="1"/>
</dbReference>
<dbReference type="RefSeq" id="WP_264981652.1">
    <property type="nucleotide sequence ID" value="NZ_AP026708.1"/>
</dbReference>
<dbReference type="PANTHER" id="PTHR11496:SF102">
    <property type="entry name" value="ALCOHOL DEHYDROGENASE 4"/>
    <property type="match status" value="1"/>
</dbReference>
<keyword evidence="4" id="KW-0520">NAD</keyword>
<dbReference type="SUPFAM" id="SSF56796">
    <property type="entry name" value="Dehydroquinate synthase-like"/>
    <property type="match status" value="1"/>
</dbReference>
<dbReference type="InterPro" id="IPR039697">
    <property type="entry name" value="Alcohol_dehydrogenase_Fe"/>
</dbReference>
<evidence type="ECO:0000313" key="7">
    <source>
        <dbReference type="EMBL" id="BDQ34760.1"/>
    </source>
</evidence>
<dbReference type="PANTHER" id="PTHR11496">
    <property type="entry name" value="ALCOHOL DEHYDROGENASE"/>
    <property type="match status" value="1"/>
</dbReference>
<evidence type="ECO:0000256" key="2">
    <source>
        <dbReference type="ARBA" id="ARBA00007358"/>
    </source>
</evidence>
<dbReference type="Proteomes" id="UP001061361">
    <property type="component" value="Chromosome"/>
</dbReference>
<dbReference type="Pfam" id="PF25137">
    <property type="entry name" value="ADH_Fe_C"/>
    <property type="match status" value="1"/>
</dbReference>
<comment type="similarity">
    <text evidence="2">Belongs to the iron-containing alcohol dehydrogenase family.</text>
</comment>
<comment type="cofactor">
    <cofactor evidence="1">
        <name>Fe cation</name>
        <dbReference type="ChEBI" id="CHEBI:24875"/>
    </cofactor>
</comment>
<dbReference type="EMBL" id="AP026708">
    <property type="protein sequence ID" value="BDQ34760.1"/>
    <property type="molecule type" value="Genomic_DNA"/>
</dbReference>
<keyword evidence="8" id="KW-1185">Reference proteome</keyword>